<protein>
    <submittedName>
        <fullName evidence="1">Uncharacterized protein</fullName>
    </submittedName>
</protein>
<dbReference type="AlphaFoldDB" id="A0A139I210"/>
<reference evidence="1 2" key="1">
    <citation type="submission" date="2015-07" db="EMBL/GenBank/DDBJ databases">
        <title>Comparative genomics of the Sigatoka disease complex on banana suggests a link between parallel evolutionary changes in Pseudocercospora fijiensis and Pseudocercospora eumusae and increased virulence on the banana host.</title>
        <authorList>
            <person name="Chang T.-C."/>
            <person name="Salvucci A."/>
            <person name="Crous P.W."/>
            <person name="Stergiopoulos I."/>
        </authorList>
    </citation>
    <scope>NUCLEOTIDE SEQUENCE [LARGE SCALE GENOMIC DNA]</scope>
    <source>
        <strain evidence="1 2">CBS 116634</strain>
    </source>
</reference>
<proteinExistence type="predicted"/>
<comment type="caution">
    <text evidence="1">The sequence shown here is derived from an EMBL/GenBank/DDBJ whole genome shotgun (WGS) entry which is preliminary data.</text>
</comment>
<accession>A0A139I210</accession>
<sequence length="73" mass="7928">MAGRIGGPVDMFSSGGLRTILATMIPEESQIVFRSSFEAAPVIPRIDTSVAGLTYHLPWNVEPEKPMVGGYDY</sequence>
<keyword evidence="2" id="KW-1185">Reference proteome</keyword>
<name>A0A139I210_9PEZI</name>
<dbReference type="EMBL" id="LFZO01000405">
    <property type="protein sequence ID" value="KXT08748.1"/>
    <property type="molecule type" value="Genomic_DNA"/>
</dbReference>
<gene>
    <name evidence="1" type="ORF">AC579_6441</name>
</gene>
<dbReference type="Proteomes" id="UP000073492">
    <property type="component" value="Unassembled WGS sequence"/>
</dbReference>
<evidence type="ECO:0000313" key="1">
    <source>
        <dbReference type="EMBL" id="KXT08748.1"/>
    </source>
</evidence>
<evidence type="ECO:0000313" key="2">
    <source>
        <dbReference type="Proteomes" id="UP000073492"/>
    </source>
</evidence>
<organism evidence="1 2">
    <name type="scientific">Pseudocercospora musae</name>
    <dbReference type="NCBI Taxonomy" id="113226"/>
    <lineage>
        <taxon>Eukaryota</taxon>
        <taxon>Fungi</taxon>
        <taxon>Dikarya</taxon>
        <taxon>Ascomycota</taxon>
        <taxon>Pezizomycotina</taxon>
        <taxon>Dothideomycetes</taxon>
        <taxon>Dothideomycetidae</taxon>
        <taxon>Mycosphaerellales</taxon>
        <taxon>Mycosphaerellaceae</taxon>
        <taxon>Pseudocercospora</taxon>
    </lineage>
</organism>